<proteinExistence type="predicted"/>
<dbReference type="OrthoDB" id="7018905at2"/>
<evidence type="ECO:0000313" key="2">
    <source>
        <dbReference type="Proteomes" id="UP000297706"/>
    </source>
</evidence>
<protein>
    <submittedName>
        <fullName evidence="1">Uncharacterized protein</fullName>
    </submittedName>
</protein>
<dbReference type="EMBL" id="PQVH01000002">
    <property type="protein sequence ID" value="TFW72950.1"/>
    <property type="molecule type" value="Genomic_DNA"/>
</dbReference>
<accession>A0A4Y9VTX7</accession>
<comment type="caution">
    <text evidence="1">The sequence shown here is derived from an EMBL/GenBank/DDBJ whole genome shotgun (WGS) entry which is preliminary data.</text>
</comment>
<sequence length="117" mass="12849">MIFAIETEELILHVFENENAAVGYCEGLDVEAAIWLFWNAEGLPLEPEFTVPNKRGLFTVKNGKYHLVKASENHHSSLLEALENVVSVEGLSPLNTVGAIRQYLTHPSSGTGESALQ</sequence>
<organism evidence="1 2">
    <name type="scientific">Methylotenera oryzisoli</name>
    <dbReference type="NCBI Taxonomy" id="2080758"/>
    <lineage>
        <taxon>Bacteria</taxon>
        <taxon>Pseudomonadati</taxon>
        <taxon>Pseudomonadota</taxon>
        <taxon>Betaproteobacteria</taxon>
        <taxon>Nitrosomonadales</taxon>
        <taxon>Methylophilaceae</taxon>
        <taxon>Methylotenera</taxon>
    </lineage>
</organism>
<gene>
    <name evidence="1" type="ORF">C3Y98_00905</name>
</gene>
<name>A0A4Y9VTX7_9PROT</name>
<dbReference type="Proteomes" id="UP000297706">
    <property type="component" value="Unassembled WGS sequence"/>
</dbReference>
<reference evidence="1 2" key="1">
    <citation type="submission" date="2018-02" db="EMBL/GenBank/DDBJ databases">
        <title>A novel lanthanide dependent methylotroph, Methylotenera sp. La3113.</title>
        <authorList>
            <person name="Lv H."/>
            <person name="Tani A."/>
        </authorList>
    </citation>
    <scope>NUCLEOTIDE SEQUENCE [LARGE SCALE GENOMIC DNA]</scope>
    <source>
        <strain evidence="1 2">La3113</strain>
    </source>
</reference>
<dbReference type="AlphaFoldDB" id="A0A4Y9VTX7"/>
<keyword evidence="2" id="KW-1185">Reference proteome</keyword>
<dbReference type="RefSeq" id="WP_135276259.1">
    <property type="nucleotide sequence ID" value="NZ_PQVH01000002.1"/>
</dbReference>
<evidence type="ECO:0000313" key="1">
    <source>
        <dbReference type="EMBL" id="TFW72950.1"/>
    </source>
</evidence>